<proteinExistence type="predicted"/>
<dbReference type="EMBL" id="JABTEG010000003">
    <property type="protein sequence ID" value="KAG4305513.1"/>
    <property type="molecule type" value="Genomic_DNA"/>
</dbReference>
<keyword evidence="2" id="KW-1185">Reference proteome</keyword>
<comment type="caution">
    <text evidence="1">The sequence shown here is derived from an EMBL/GenBank/DDBJ whole genome shotgun (WGS) entry which is preliminary data.</text>
</comment>
<organism evidence="1 2">
    <name type="scientific">Pneumocystis oryctolagi</name>
    <dbReference type="NCBI Taxonomy" id="42067"/>
    <lineage>
        <taxon>Eukaryota</taxon>
        <taxon>Fungi</taxon>
        <taxon>Dikarya</taxon>
        <taxon>Ascomycota</taxon>
        <taxon>Taphrinomycotina</taxon>
        <taxon>Pneumocystomycetes</taxon>
        <taxon>Pneumocystaceae</taxon>
        <taxon>Pneumocystis</taxon>
    </lineage>
</organism>
<dbReference type="Proteomes" id="UP000768646">
    <property type="component" value="Unassembled WGS sequence"/>
</dbReference>
<reference evidence="1 2" key="1">
    <citation type="journal article" date="2021" name="Commun. Biol.">
        <title>Genomic insights into the host specific adaptation of the Pneumocystis genus.</title>
        <authorList>
            <person name="Cisse O.H."/>
            <person name="Ma L."/>
            <person name="Dekker J.P."/>
            <person name="Khil P.P."/>
            <person name="Youn J.-H."/>
            <person name="Brenchley J.M."/>
            <person name="Blair R."/>
            <person name="Pahar B."/>
            <person name="Chabe M."/>
            <person name="Van Rompay K.K.A."/>
            <person name="Keesler R."/>
            <person name="Sukura A."/>
            <person name="Hirsch V."/>
            <person name="Kutty G."/>
            <person name="Liu Y."/>
            <person name="Peng L."/>
            <person name="Chen J."/>
            <person name="Song J."/>
            <person name="Weissenbacher-Lang C."/>
            <person name="Xu J."/>
            <person name="Upham N.S."/>
            <person name="Stajich J.E."/>
            <person name="Cuomo C.A."/>
            <person name="Cushion M.T."/>
            <person name="Kovacs J.A."/>
        </authorList>
    </citation>
    <scope>NUCLEOTIDE SEQUENCE [LARGE SCALE GENOMIC DNA]</scope>
    <source>
        <strain evidence="1 2">RABM</strain>
    </source>
</reference>
<evidence type="ECO:0000313" key="1">
    <source>
        <dbReference type="EMBL" id="KAG4305513.1"/>
    </source>
</evidence>
<sequence length="182" mass="21462">MTQRHSSRDKKRGSSRRRDRSTSPYYDDRHRHSKNKSRHREKSRERRSRHRSRENDASGRSDRASRTHRRSNSSSSSDRRSKSPQTYRKSTHSLNSRDDSSFSKSLKSDTEAFKDSWEDDIDRQTSQMAAMLGFSGFKTTHQQKVEGNDVGAVYKVKPTKYRQYMNRRGGFNRPLDTDTPRR</sequence>
<protein>
    <submittedName>
        <fullName evidence="1">Uncharacterized protein</fullName>
    </submittedName>
</protein>
<accession>A0ACB7CEZ2</accession>
<evidence type="ECO:0000313" key="2">
    <source>
        <dbReference type="Proteomes" id="UP000768646"/>
    </source>
</evidence>
<gene>
    <name evidence="1" type="ORF">PORY_001069</name>
</gene>
<name>A0ACB7CEZ2_9ASCO</name>